<dbReference type="PANTHER" id="PTHR40618:SF1">
    <property type="entry name" value="B-ZIP TRANSCRIPTION FACTOR (EUROFUNG)"/>
    <property type="match status" value="1"/>
</dbReference>
<evidence type="ECO:0000313" key="1">
    <source>
        <dbReference type="EMBL" id="EHK21587.1"/>
    </source>
</evidence>
<name>G9MVG1_HYPVG</name>
<sequence>MSSPEEQSTANSRRIRSRIAQQAYRKRHNEKFHSSQRRAQDLQIAAQRACTVFTDLTGALIQSGIMQQDTALTTEVLNAIKKFHHVAKVVNEDGQHFGSGDVDQLLGHDIGIPNETMAIRYDDRIHPTMMSEVQLDIEKGKNIFHFGGEAASTQDQLDQNAYS</sequence>
<gene>
    <name evidence="1" type="ORF">TRIVIDRAFT_222909</name>
</gene>
<comment type="caution">
    <text evidence="1">The sequence shown here is derived from an EMBL/GenBank/DDBJ whole genome shotgun (WGS) entry which is preliminary data.</text>
</comment>
<accession>G9MVG1</accession>
<dbReference type="HOGENOM" id="CLU_1627300_0_0_1"/>
<dbReference type="VEuPathDB" id="FungiDB:TRIVIDRAFT_222909"/>
<dbReference type="GeneID" id="25791723"/>
<dbReference type="Proteomes" id="UP000007115">
    <property type="component" value="Unassembled WGS sequence"/>
</dbReference>
<dbReference type="RefSeq" id="XP_013955780.1">
    <property type="nucleotide sequence ID" value="XM_014100305.1"/>
</dbReference>
<dbReference type="AlphaFoldDB" id="G9MVG1"/>
<keyword evidence="2" id="KW-1185">Reference proteome</keyword>
<protein>
    <recommendedName>
        <fullName evidence="3">BZIP domain-containing protein</fullName>
    </recommendedName>
</protein>
<dbReference type="PANTHER" id="PTHR40618">
    <property type="entry name" value="B-ZIP TRANSCRIPTION FACTOR (EUROFUNG)-RELATED"/>
    <property type="match status" value="1"/>
</dbReference>
<dbReference type="EMBL" id="ABDF02000069">
    <property type="protein sequence ID" value="EHK21587.1"/>
    <property type="molecule type" value="Genomic_DNA"/>
</dbReference>
<evidence type="ECO:0000313" key="2">
    <source>
        <dbReference type="Proteomes" id="UP000007115"/>
    </source>
</evidence>
<organism evidence="1 2">
    <name type="scientific">Hypocrea virens (strain Gv29-8 / FGSC 10586)</name>
    <name type="common">Gliocladium virens</name>
    <name type="synonym">Trichoderma virens</name>
    <dbReference type="NCBI Taxonomy" id="413071"/>
    <lineage>
        <taxon>Eukaryota</taxon>
        <taxon>Fungi</taxon>
        <taxon>Dikarya</taxon>
        <taxon>Ascomycota</taxon>
        <taxon>Pezizomycotina</taxon>
        <taxon>Sordariomycetes</taxon>
        <taxon>Hypocreomycetidae</taxon>
        <taxon>Hypocreales</taxon>
        <taxon>Hypocreaceae</taxon>
        <taxon>Trichoderma</taxon>
    </lineage>
</organism>
<reference evidence="1 2" key="1">
    <citation type="journal article" date="2011" name="Genome Biol.">
        <title>Comparative genome sequence analysis underscores mycoparasitism as the ancestral life style of Trichoderma.</title>
        <authorList>
            <person name="Kubicek C.P."/>
            <person name="Herrera-Estrella A."/>
            <person name="Seidl-Seiboth V."/>
            <person name="Martinez D.A."/>
            <person name="Druzhinina I.S."/>
            <person name="Thon M."/>
            <person name="Zeilinger S."/>
            <person name="Casas-Flores S."/>
            <person name="Horwitz B.A."/>
            <person name="Mukherjee P.K."/>
            <person name="Mukherjee M."/>
            <person name="Kredics L."/>
            <person name="Alcaraz L.D."/>
            <person name="Aerts A."/>
            <person name="Antal Z."/>
            <person name="Atanasova L."/>
            <person name="Cervantes-Badillo M.G."/>
            <person name="Challacombe J."/>
            <person name="Chertkov O."/>
            <person name="McCluskey K."/>
            <person name="Coulpier F."/>
            <person name="Deshpande N."/>
            <person name="von Doehren H."/>
            <person name="Ebbole D.J."/>
            <person name="Esquivel-Naranjo E.U."/>
            <person name="Fekete E."/>
            <person name="Flipphi M."/>
            <person name="Glaser F."/>
            <person name="Gomez-Rodriguez E.Y."/>
            <person name="Gruber S."/>
            <person name="Han C."/>
            <person name="Henrissat B."/>
            <person name="Hermosa R."/>
            <person name="Hernandez-Onate M."/>
            <person name="Karaffa L."/>
            <person name="Kosti I."/>
            <person name="Le Crom S."/>
            <person name="Lindquist E."/>
            <person name="Lucas S."/>
            <person name="Luebeck M."/>
            <person name="Luebeck P.S."/>
            <person name="Margeot A."/>
            <person name="Metz B."/>
            <person name="Misra M."/>
            <person name="Nevalainen H."/>
            <person name="Omann M."/>
            <person name="Packer N."/>
            <person name="Perrone G."/>
            <person name="Uresti-Rivera E.E."/>
            <person name="Salamov A."/>
            <person name="Schmoll M."/>
            <person name="Seiboth B."/>
            <person name="Shapiro H."/>
            <person name="Sukno S."/>
            <person name="Tamayo-Ramos J.A."/>
            <person name="Tisch D."/>
            <person name="Wiest A."/>
            <person name="Wilkinson H.H."/>
            <person name="Zhang M."/>
            <person name="Coutinho P.M."/>
            <person name="Kenerley C.M."/>
            <person name="Monte E."/>
            <person name="Baker S.E."/>
            <person name="Grigoriev I.V."/>
        </authorList>
    </citation>
    <scope>NUCLEOTIDE SEQUENCE [LARGE SCALE GENOMIC DNA]</scope>
    <source>
        <strain evidence="2">Gv29-8 / FGSC 10586</strain>
    </source>
</reference>
<proteinExistence type="predicted"/>
<dbReference type="InParanoid" id="G9MVG1"/>
<dbReference type="OrthoDB" id="3555317at2759"/>
<evidence type="ECO:0008006" key="3">
    <source>
        <dbReference type="Google" id="ProtNLM"/>
    </source>
</evidence>